<dbReference type="InterPro" id="IPR001932">
    <property type="entry name" value="PPM-type_phosphatase-like_dom"/>
</dbReference>
<sequence>MIAILGRLRRAAPPAPHTGAFASAAASHVGRVRRVNEDRTLDRPDRGLWAVADGMGGMARGDLAAETAIAALSALADRGAVDEEGVADAIAEADHRLRADPAMQGGGTTIVVLLATAAGATLFWAGDSRAYRLEAARAVPLTRDHSLVADLVAAGLIEAVAADNHPQANVVTRALGAGDPAPVERLRIDFAPGERLMLASDGCYRSLAPGDAPLNLGIEDCAARLVANAVARDGSDNASCVVVERRA</sequence>
<protein>
    <submittedName>
        <fullName evidence="2">Serine/threonine protein phosphatase PrpC</fullName>
    </submittedName>
</protein>
<reference evidence="2 3" key="1">
    <citation type="submission" date="2020-08" db="EMBL/GenBank/DDBJ databases">
        <title>Genomic Encyclopedia of Type Strains, Phase IV (KMG-IV): sequencing the most valuable type-strain genomes for metagenomic binning, comparative biology and taxonomic classification.</title>
        <authorList>
            <person name="Goeker M."/>
        </authorList>
    </citation>
    <scope>NUCLEOTIDE SEQUENCE [LARGE SCALE GENOMIC DNA]</scope>
    <source>
        <strain evidence="2 3">DSM 27244</strain>
    </source>
</reference>
<dbReference type="Pfam" id="PF13672">
    <property type="entry name" value="PP2C_2"/>
    <property type="match status" value="1"/>
</dbReference>
<dbReference type="GO" id="GO:0004722">
    <property type="term" value="F:protein serine/threonine phosphatase activity"/>
    <property type="evidence" value="ECO:0007669"/>
    <property type="project" value="InterPro"/>
</dbReference>
<dbReference type="Proteomes" id="UP000557739">
    <property type="component" value="Unassembled WGS sequence"/>
</dbReference>
<feature type="domain" description="PPM-type phosphatase" evidence="1">
    <location>
        <begin position="20"/>
        <end position="245"/>
    </location>
</feature>
<dbReference type="SUPFAM" id="SSF81606">
    <property type="entry name" value="PP2C-like"/>
    <property type="match status" value="1"/>
</dbReference>
<name>A0A7W9EIL2_9SPHN</name>
<dbReference type="InterPro" id="IPR036457">
    <property type="entry name" value="PPM-type-like_dom_sf"/>
</dbReference>
<keyword evidence="3" id="KW-1185">Reference proteome</keyword>
<dbReference type="Gene3D" id="3.60.40.10">
    <property type="entry name" value="PPM-type phosphatase domain"/>
    <property type="match status" value="1"/>
</dbReference>
<dbReference type="InterPro" id="IPR015655">
    <property type="entry name" value="PP2C"/>
</dbReference>
<dbReference type="CDD" id="cd00143">
    <property type="entry name" value="PP2Cc"/>
    <property type="match status" value="1"/>
</dbReference>
<dbReference type="PANTHER" id="PTHR13832">
    <property type="entry name" value="PROTEIN PHOSPHATASE 2C"/>
    <property type="match status" value="1"/>
</dbReference>
<dbReference type="AlphaFoldDB" id="A0A7W9EIL2"/>
<dbReference type="PROSITE" id="PS51746">
    <property type="entry name" value="PPM_2"/>
    <property type="match status" value="1"/>
</dbReference>
<evidence type="ECO:0000313" key="3">
    <source>
        <dbReference type="Proteomes" id="UP000557739"/>
    </source>
</evidence>
<dbReference type="RefSeq" id="WP_184025197.1">
    <property type="nucleotide sequence ID" value="NZ_JACIJJ010000001.1"/>
</dbReference>
<gene>
    <name evidence="2" type="ORF">FHR19_001051</name>
</gene>
<proteinExistence type="predicted"/>
<accession>A0A7W9EIL2</accession>
<comment type="caution">
    <text evidence="2">The sequence shown here is derived from an EMBL/GenBank/DDBJ whole genome shotgun (WGS) entry which is preliminary data.</text>
</comment>
<dbReference type="SMART" id="SM00332">
    <property type="entry name" value="PP2Cc"/>
    <property type="match status" value="1"/>
</dbReference>
<dbReference type="SMART" id="SM00331">
    <property type="entry name" value="PP2C_SIG"/>
    <property type="match status" value="1"/>
</dbReference>
<dbReference type="PANTHER" id="PTHR13832:SF827">
    <property type="entry name" value="PROTEIN PHOSPHATASE 1L"/>
    <property type="match status" value="1"/>
</dbReference>
<dbReference type="EMBL" id="JACIJJ010000001">
    <property type="protein sequence ID" value="MBB5697726.1"/>
    <property type="molecule type" value="Genomic_DNA"/>
</dbReference>
<evidence type="ECO:0000313" key="2">
    <source>
        <dbReference type="EMBL" id="MBB5697726.1"/>
    </source>
</evidence>
<evidence type="ECO:0000259" key="1">
    <source>
        <dbReference type="PROSITE" id="PS51746"/>
    </source>
</evidence>
<organism evidence="2 3">
    <name type="scientific">Sphingomonas yantingensis</name>
    <dbReference type="NCBI Taxonomy" id="1241761"/>
    <lineage>
        <taxon>Bacteria</taxon>
        <taxon>Pseudomonadati</taxon>
        <taxon>Pseudomonadota</taxon>
        <taxon>Alphaproteobacteria</taxon>
        <taxon>Sphingomonadales</taxon>
        <taxon>Sphingomonadaceae</taxon>
        <taxon>Sphingomonas</taxon>
    </lineage>
</organism>